<dbReference type="RefSeq" id="XP_015954708.1">
    <property type="nucleotide sequence ID" value="XM_016099222.1"/>
</dbReference>
<name>A0A6P4CPU1_ARADU</name>
<keyword evidence="1" id="KW-1185">Reference proteome</keyword>
<reference evidence="2" key="2">
    <citation type="submission" date="2025-08" db="UniProtKB">
        <authorList>
            <consortium name="RefSeq"/>
        </authorList>
    </citation>
    <scope>IDENTIFICATION</scope>
    <source>
        <tissue evidence="2">Whole plant</tissue>
    </source>
</reference>
<accession>A0A6P4CPU1</accession>
<dbReference type="AlphaFoldDB" id="A0A6P4CPU1"/>
<evidence type="ECO:0000313" key="2">
    <source>
        <dbReference type="RefSeq" id="XP_015954708.1"/>
    </source>
</evidence>
<protein>
    <submittedName>
        <fullName evidence="2">Uncharacterized protein LOC107479069</fullName>
    </submittedName>
</protein>
<evidence type="ECO:0000313" key="1">
    <source>
        <dbReference type="Proteomes" id="UP000515211"/>
    </source>
</evidence>
<dbReference type="Gene3D" id="2.40.70.10">
    <property type="entry name" value="Acid Proteases"/>
    <property type="match status" value="1"/>
</dbReference>
<dbReference type="PANTHER" id="PTHR33067">
    <property type="entry name" value="RNA-DIRECTED DNA POLYMERASE-RELATED"/>
    <property type="match status" value="1"/>
</dbReference>
<reference evidence="1" key="1">
    <citation type="journal article" date="2016" name="Nat. Genet.">
        <title>The genome sequences of Arachis duranensis and Arachis ipaensis, the diploid ancestors of cultivated peanut.</title>
        <authorList>
            <person name="Bertioli D.J."/>
            <person name="Cannon S.B."/>
            <person name="Froenicke L."/>
            <person name="Huang G."/>
            <person name="Farmer A.D."/>
            <person name="Cannon E.K."/>
            <person name="Liu X."/>
            <person name="Gao D."/>
            <person name="Clevenger J."/>
            <person name="Dash S."/>
            <person name="Ren L."/>
            <person name="Moretzsohn M.C."/>
            <person name="Shirasawa K."/>
            <person name="Huang W."/>
            <person name="Vidigal B."/>
            <person name="Abernathy B."/>
            <person name="Chu Y."/>
            <person name="Niederhuth C.E."/>
            <person name="Umale P."/>
            <person name="Araujo A.C."/>
            <person name="Kozik A."/>
            <person name="Kim K.D."/>
            <person name="Burow M.D."/>
            <person name="Varshney R.K."/>
            <person name="Wang X."/>
            <person name="Zhang X."/>
            <person name="Barkley N."/>
            <person name="Guimaraes P.M."/>
            <person name="Isobe S."/>
            <person name="Guo B."/>
            <person name="Liao B."/>
            <person name="Stalker H.T."/>
            <person name="Schmitz R.J."/>
            <person name="Scheffler B.E."/>
            <person name="Leal-Bertioli S.C."/>
            <person name="Xun X."/>
            <person name="Jackson S.A."/>
            <person name="Michelmore R."/>
            <person name="Ozias-Akins P."/>
        </authorList>
    </citation>
    <scope>NUCLEOTIDE SEQUENCE [LARGE SCALE GENOMIC DNA]</scope>
    <source>
        <strain evidence="1">cv. V14167</strain>
    </source>
</reference>
<dbReference type="Proteomes" id="UP000515211">
    <property type="component" value="Chromosome 3"/>
</dbReference>
<dbReference type="GeneID" id="107479069"/>
<dbReference type="PANTHER" id="PTHR33067:SF9">
    <property type="entry name" value="RNA-DIRECTED DNA POLYMERASE"/>
    <property type="match status" value="1"/>
</dbReference>
<dbReference type="InterPro" id="IPR021109">
    <property type="entry name" value="Peptidase_aspartic_dom_sf"/>
</dbReference>
<sequence>MIKRCPPDMFSDWIRLQIFYDGLLEMARMSLDNSVGNSLHMKKIPEEANKLIEMVVNNQYQYTYERNLVKKGVMEMDTLDAILAQNKAMYQQISMITRHLSRMQVSAVNTQDAFYDMRMEESPKFWVEEATPKVSAKFQQQLSRRTFQEHSEFHVGDQSFNSELEKVQVGQLSKQIPERSPNTLFDDTLVNSKEECKAITVAGESVLEEVQIAEGSEEIEALEKAEGIDIMPLFVMKKLQIQEAQPTRIELQMPDKSLKQEHGIVENVLVKVGELFLPVDFVILDMGEDENDSIILGRPFLASRRAIIDVEKGN</sequence>
<dbReference type="CDD" id="cd00303">
    <property type="entry name" value="retropepsin_like"/>
    <property type="match status" value="1"/>
</dbReference>
<dbReference type="KEGG" id="adu:107479069"/>
<organism evidence="1 2">
    <name type="scientific">Arachis duranensis</name>
    <name type="common">Wild peanut</name>
    <dbReference type="NCBI Taxonomy" id="130453"/>
    <lineage>
        <taxon>Eukaryota</taxon>
        <taxon>Viridiplantae</taxon>
        <taxon>Streptophyta</taxon>
        <taxon>Embryophyta</taxon>
        <taxon>Tracheophyta</taxon>
        <taxon>Spermatophyta</taxon>
        <taxon>Magnoliopsida</taxon>
        <taxon>eudicotyledons</taxon>
        <taxon>Gunneridae</taxon>
        <taxon>Pentapetalae</taxon>
        <taxon>rosids</taxon>
        <taxon>fabids</taxon>
        <taxon>Fabales</taxon>
        <taxon>Fabaceae</taxon>
        <taxon>Papilionoideae</taxon>
        <taxon>50 kb inversion clade</taxon>
        <taxon>dalbergioids sensu lato</taxon>
        <taxon>Dalbergieae</taxon>
        <taxon>Pterocarpus clade</taxon>
        <taxon>Arachis</taxon>
    </lineage>
</organism>
<proteinExistence type="predicted"/>
<gene>
    <name evidence="2" type="primary">LOC107479069</name>
</gene>